<dbReference type="STRING" id="394193.SAMN04489732_124118"/>
<keyword evidence="1" id="KW-0472">Membrane</keyword>
<evidence type="ECO:0000256" key="1">
    <source>
        <dbReference type="SAM" id="Phobius"/>
    </source>
</evidence>
<dbReference type="AlphaFoldDB" id="A0A1H8YLU6"/>
<keyword evidence="3" id="KW-1185">Reference proteome</keyword>
<proteinExistence type="predicted"/>
<feature type="transmembrane region" description="Helical" evidence="1">
    <location>
        <begin position="534"/>
        <end position="553"/>
    </location>
</feature>
<name>A0A1H8YLU6_9PSEU</name>
<feature type="transmembrane region" description="Helical" evidence="1">
    <location>
        <begin position="600"/>
        <end position="624"/>
    </location>
</feature>
<keyword evidence="1" id="KW-0812">Transmembrane</keyword>
<evidence type="ECO:0000313" key="3">
    <source>
        <dbReference type="Proteomes" id="UP000198582"/>
    </source>
</evidence>
<protein>
    <submittedName>
        <fullName evidence="2">Uncharacterized protein</fullName>
    </submittedName>
</protein>
<gene>
    <name evidence="2" type="ORF">SAMN04489732_124118</name>
</gene>
<sequence>MRRPVVTARHPDQPAAAFAGISRRIGISSCRSGNSPRLTGMDGIESLRHAIETIPIPGAPPRLSRQGAAVGLALLDTSLRLNHVRRLTERLTVVEHGTARRSTEVDVSLKLLDEGQRQATAQLQDLIGREHGERAASRPAQQRALWVPLARLPRRDASPVDVFDSAGQKLPRLTQHEASRLVASGLYRLLRGILAGDENAQTAKHELNTFLFQVHEPRWLIQQALLTLLTERNHPEGEFTLASAEGTIPGYGRECREMALDILDGYAGLLVEYEYLLNVAVRDYMLVVALDDSVEEHRLSYETPLHVDARQPVAVDQWRRLAASRRGYVVSYETMIPATLKSYHLVAATAPEAEISRMYLSTDADQHQVDGLAEDLASLAERQDSAALQEADGARHKILELQAQTVLRRLADLVRRRKWEAGQSGVELSPRSLPACHRLAAAATTGDAVRTDSGELDNSLRRHPAFSAAQLREAARELTEREFGRDLVLVNGMTDNEGRAYWRRAGGRDSRGDHIRVRATLVLRDSTKSGPLNVTFYALAVAAVSFVLGWMLVGSPWPYGRAATAALDHIGDGQSVITMLLLLPGFLYSRLSLPPRRTVLGYLGTLPQALVQLSIAAVAAFAAAVATQSRGEVVQVMLTIAVGVPVLAAVVLLGQALWHGPAIPLSRIGAPRWAGAGAWDRRKPLDANVRFDSTGGR</sequence>
<accession>A0A1H8YLU6</accession>
<evidence type="ECO:0000313" key="2">
    <source>
        <dbReference type="EMBL" id="SEP53147.1"/>
    </source>
</evidence>
<reference evidence="2 3" key="1">
    <citation type="submission" date="2016-10" db="EMBL/GenBank/DDBJ databases">
        <authorList>
            <person name="de Groot N.N."/>
        </authorList>
    </citation>
    <scope>NUCLEOTIDE SEQUENCE [LARGE SCALE GENOMIC DNA]</scope>
    <source>
        <strain evidence="2 3">DSM 44993</strain>
    </source>
</reference>
<dbReference type="EMBL" id="FOEF01000024">
    <property type="protein sequence ID" value="SEP53147.1"/>
    <property type="molecule type" value="Genomic_DNA"/>
</dbReference>
<keyword evidence="1" id="KW-1133">Transmembrane helix</keyword>
<dbReference type="Proteomes" id="UP000198582">
    <property type="component" value="Unassembled WGS sequence"/>
</dbReference>
<feature type="transmembrane region" description="Helical" evidence="1">
    <location>
        <begin position="573"/>
        <end position="593"/>
    </location>
</feature>
<organism evidence="2 3">
    <name type="scientific">Amycolatopsis saalfeldensis</name>
    <dbReference type="NCBI Taxonomy" id="394193"/>
    <lineage>
        <taxon>Bacteria</taxon>
        <taxon>Bacillati</taxon>
        <taxon>Actinomycetota</taxon>
        <taxon>Actinomycetes</taxon>
        <taxon>Pseudonocardiales</taxon>
        <taxon>Pseudonocardiaceae</taxon>
        <taxon>Amycolatopsis</taxon>
    </lineage>
</organism>
<feature type="transmembrane region" description="Helical" evidence="1">
    <location>
        <begin position="636"/>
        <end position="658"/>
    </location>
</feature>